<name>A0A7J3SLB3_9CREN</name>
<keyword evidence="1" id="KW-0175">Coiled coil</keyword>
<gene>
    <name evidence="2" type="ORF">ENW83_04355</name>
</gene>
<accession>A0A7J3SLB3</accession>
<organism evidence="2">
    <name type="scientific">Fervidicoccus fontis</name>
    <dbReference type="NCBI Taxonomy" id="683846"/>
    <lineage>
        <taxon>Archaea</taxon>
        <taxon>Thermoproteota</taxon>
        <taxon>Thermoprotei</taxon>
        <taxon>Fervidicoccales</taxon>
        <taxon>Fervidicoccaceae</taxon>
        <taxon>Fervidicoccus</taxon>
    </lineage>
</organism>
<evidence type="ECO:0000256" key="1">
    <source>
        <dbReference type="SAM" id="Coils"/>
    </source>
</evidence>
<comment type="caution">
    <text evidence="2">The sequence shown here is derived from an EMBL/GenBank/DDBJ whole genome shotgun (WGS) entry which is preliminary data.</text>
</comment>
<protein>
    <submittedName>
        <fullName evidence="2">ArsR family transcriptional regulator</fullName>
    </submittedName>
</protein>
<dbReference type="AlphaFoldDB" id="A0A7J3SLB3"/>
<sequence>MRSAKRGDRAEELLEEVIARLERLEGLLKSISADPTTQLALDLVIAFQIPALKAVEMARRISDLAASIGDRDPISMAIIEALAVSDKSMSISELTRKVRDVRGTASRRIVTQRVRALEKKGLISIIKAGKSMRVRLRR</sequence>
<reference evidence="2" key="1">
    <citation type="journal article" date="2020" name="mSystems">
        <title>Genome- and Community-Level Interaction Insights into Carbon Utilization and Element Cycling Functions of Hydrothermarchaeota in Hydrothermal Sediment.</title>
        <authorList>
            <person name="Zhou Z."/>
            <person name="Liu Y."/>
            <person name="Xu W."/>
            <person name="Pan J."/>
            <person name="Luo Z.H."/>
            <person name="Li M."/>
        </authorList>
    </citation>
    <scope>NUCLEOTIDE SEQUENCE [LARGE SCALE GENOMIC DNA]</scope>
    <source>
        <strain evidence="2">SpSt-885</strain>
    </source>
</reference>
<dbReference type="InterPro" id="IPR036390">
    <property type="entry name" value="WH_DNA-bd_sf"/>
</dbReference>
<dbReference type="InterPro" id="IPR036388">
    <property type="entry name" value="WH-like_DNA-bd_sf"/>
</dbReference>
<evidence type="ECO:0000313" key="2">
    <source>
        <dbReference type="EMBL" id="HGZ60420.1"/>
    </source>
</evidence>
<dbReference type="Gene3D" id="1.10.10.10">
    <property type="entry name" value="Winged helix-like DNA-binding domain superfamily/Winged helix DNA-binding domain"/>
    <property type="match status" value="1"/>
</dbReference>
<dbReference type="SUPFAM" id="SSF46785">
    <property type="entry name" value="Winged helix' DNA-binding domain"/>
    <property type="match status" value="1"/>
</dbReference>
<dbReference type="EMBL" id="DTLS01000125">
    <property type="protein sequence ID" value="HGZ60420.1"/>
    <property type="molecule type" value="Genomic_DNA"/>
</dbReference>
<feature type="coiled-coil region" evidence="1">
    <location>
        <begin position="7"/>
        <end position="34"/>
    </location>
</feature>
<proteinExistence type="predicted"/>